<evidence type="ECO:0000256" key="2">
    <source>
        <dbReference type="ARBA" id="ARBA00022980"/>
    </source>
</evidence>
<dbReference type="GO" id="GO:0005840">
    <property type="term" value="C:ribosome"/>
    <property type="evidence" value="ECO:0007669"/>
    <property type="project" value="UniProtKB-KW"/>
</dbReference>
<dbReference type="STRING" id="1797298.A2988_02760"/>
<keyword evidence="3 5" id="KW-0687">Ribonucleoprotein</keyword>
<evidence type="ECO:0000313" key="7">
    <source>
        <dbReference type="EMBL" id="OGD34423.1"/>
    </source>
</evidence>
<proteinExistence type="inferred from homology"/>
<gene>
    <name evidence="5" type="primary">rplT</name>
    <name evidence="7" type="ORF">A2988_02760</name>
</gene>
<dbReference type="FunFam" id="1.10.1900.20:FF:000001">
    <property type="entry name" value="50S ribosomal protein L20"/>
    <property type="match status" value="1"/>
</dbReference>
<dbReference type="GO" id="GO:1990904">
    <property type="term" value="C:ribonucleoprotein complex"/>
    <property type="evidence" value="ECO:0007669"/>
    <property type="project" value="UniProtKB-KW"/>
</dbReference>
<evidence type="ECO:0000256" key="4">
    <source>
        <dbReference type="ARBA" id="ARBA00035172"/>
    </source>
</evidence>
<dbReference type="CDD" id="cd07026">
    <property type="entry name" value="Ribosomal_L20"/>
    <property type="match status" value="1"/>
</dbReference>
<evidence type="ECO:0000256" key="5">
    <source>
        <dbReference type="HAMAP-Rule" id="MF_00382"/>
    </source>
</evidence>
<dbReference type="Gene3D" id="6.10.160.10">
    <property type="match status" value="1"/>
</dbReference>
<keyword evidence="5 6" id="KW-0694">RNA-binding</keyword>
<protein>
    <recommendedName>
        <fullName evidence="4 5">Large ribosomal subunit protein bL20</fullName>
    </recommendedName>
</protein>
<dbReference type="Pfam" id="PF00453">
    <property type="entry name" value="Ribosomal_L20"/>
    <property type="match status" value="1"/>
</dbReference>
<comment type="similarity">
    <text evidence="1 5 6">Belongs to the bacterial ribosomal protein bL20 family.</text>
</comment>
<organism evidence="7 8">
    <name type="scientific">Candidatus Azambacteria bacterium RIFCSPLOWO2_01_FULL_46_25</name>
    <dbReference type="NCBI Taxonomy" id="1797298"/>
    <lineage>
        <taxon>Bacteria</taxon>
        <taxon>Candidatus Azamiibacteriota</taxon>
    </lineage>
</organism>
<evidence type="ECO:0000256" key="1">
    <source>
        <dbReference type="ARBA" id="ARBA00007698"/>
    </source>
</evidence>
<dbReference type="PANTHER" id="PTHR10986">
    <property type="entry name" value="39S RIBOSOMAL PROTEIN L20"/>
    <property type="match status" value="1"/>
</dbReference>
<comment type="function">
    <text evidence="5 6">Binds directly to 23S ribosomal RNA and is necessary for the in vitro assembly process of the 50S ribosomal subunit. It is not involved in the protein synthesizing functions of that subunit.</text>
</comment>
<dbReference type="GO" id="GO:0019843">
    <property type="term" value="F:rRNA binding"/>
    <property type="evidence" value="ECO:0007669"/>
    <property type="project" value="UniProtKB-UniRule"/>
</dbReference>
<reference evidence="7 8" key="1">
    <citation type="journal article" date="2016" name="Nat. Commun.">
        <title>Thousands of microbial genomes shed light on interconnected biogeochemical processes in an aquifer system.</title>
        <authorList>
            <person name="Anantharaman K."/>
            <person name="Brown C.T."/>
            <person name="Hug L.A."/>
            <person name="Sharon I."/>
            <person name="Castelle C.J."/>
            <person name="Probst A.J."/>
            <person name="Thomas B.C."/>
            <person name="Singh A."/>
            <person name="Wilkins M.J."/>
            <person name="Karaoz U."/>
            <person name="Brodie E.L."/>
            <person name="Williams K.H."/>
            <person name="Hubbard S.S."/>
            <person name="Banfield J.F."/>
        </authorList>
    </citation>
    <scope>NUCLEOTIDE SEQUENCE [LARGE SCALE GENOMIC DNA]</scope>
</reference>
<dbReference type="InterPro" id="IPR035566">
    <property type="entry name" value="Ribosomal_protein_bL20_C"/>
</dbReference>
<dbReference type="Proteomes" id="UP000176650">
    <property type="component" value="Unassembled WGS sequence"/>
</dbReference>
<dbReference type="SUPFAM" id="SSF74731">
    <property type="entry name" value="Ribosomal protein L20"/>
    <property type="match status" value="1"/>
</dbReference>
<dbReference type="HAMAP" id="MF_00382">
    <property type="entry name" value="Ribosomal_bL20"/>
    <property type="match status" value="1"/>
</dbReference>
<evidence type="ECO:0000256" key="6">
    <source>
        <dbReference type="RuleBase" id="RU000560"/>
    </source>
</evidence>
<evidence type="ECO:0000256" key="3">
    <source>
        <dbReference type="ARBA" id="ARBA00023274"/>
    </source>
</evidence>
<evidence type="ECO:0000313" key="8">
    <source>
        <dbReference type="Proteomes" id="UP000176650"/>
    </source>
</evidence>
<dbReference type="GO" id="GO:0003735">
    <property type="term" value="F:structural constituent of ribosome"/>
    <property type="evidence" value="ECO:0007669"/>
    <property type="project" value="InterPro"/>
</dbReference>
<comment type="caution">
    <text evidence="7">The sequence shown here is derived from an EMBL/GenBank/DDBJ whole genome shotgun (WGS) entry which is preliminary data.</text>
</comment>
<sequence length="114" mass="13141">MPRVKRGVIANKRKHNLRKHTKGFRHGRNSKITRMKEALSHAFAYMFAHRRKKKSDFRTLWNTQINAASRENGLSYSVLIAGLKKNNIALNRKILSEIAQENPQTFSKIAAKAK</sequence>
<dbReference type="InterPro" id="IPR005813">
    <property type="entry name" value="Ribosomal_bL20"/>
</dbReference>
<dbReference type="AlphaFoldDB" id="A0A1F5BUY8"/>
<dbReference type="NCBIfam" id="TIGR01032">
    <property type="entry name" value="rplT_bact"/>
    <property type="match status" value="1"/>
</dbReference>
<accession>A0A1F5BUY8</accession>
<dbReference type="PRINTS" id="PR00062">
    <property type="entry name" value="RIBOSOMALL20"/>
</dbReference>
<keyword evidence="2 5" id="KW-0689">Ribosomal protein</keyword>
<dbReference type="GO" id="GO:0006412">
    <property type="term" value="P:translation"/>
    <property type="evidence" value="ECO:0007669"/>
    <property type="project" value="InterPro"/>
</dbReference>
<dbReference type="EMBL" id="MEYS01000001">
    <property type="protein sequence ID" value="OGD34423.1"/>
    <property type="molecule type" value="Genomic_DNA"/>
</dbReference>
<dbReference type="Gene3D" id="1.10.1900.20">
    <property type="entry name" value="Ribosomal protein L20"/>
    <property type="match status" value="1"/>
</dbReference>
<name>A0A1F5BUY8_9BACT</name>
<dbReference type="GO" id="GO:0000027">
    <property type="term" value="P:ribosomal large subunit assembly"/>
    <property type="evidence" value="ECO:0007669"/>
    <property type="project" value="UniProtKB-UniRule"/>
</dbReference>
<keyword evidence="5 6" id="KW-0699">rRNA-binding</keyword>